<sequence>MKRAVARRQTWWLRLFIVTVLVMLVLPVPKPWDIMITAVPLALALVRPPRSEMPPAELTAPVRGRWIAINAPGTAVPSHGVKAYGQTYAVDLLQPSVDAPEKIGWSLHTRAPESYSCFGAPVLAMADGTVERVTDFWRDHRSRDTWPPLIWMMTVEAFAREVAGASAILGNHVIVRHDDNTFSAYAHLRRGSVRVTAGDRVTAGQQLAEVGNSGNTSEPHLHVQLMDHPVPTAAAGVPMRWPDVITDPADRDPRWSTGDPKPSALPGFPQNGQLFDATDRQPGEVH</sequence>
<feature type="compositionally biased region" description="Basic and acidic residues" evidence="1">
    <location>
        <begin position="277"/>
        <end position="286"/>
    </location>
</feature>
<evidence type="ECO:0000313" key="3">
    <source>
        <dbReference type="EMBL" id="PRX21935.1"/>
    </source>
</evidence>
<dbReference type="InterPro" id="IPR016047">
    <property type="entry name" value="M23ase_b-sheet_dom"/>
</dbReference>
<dbReference type="InterPro" id="IPR050570">
    <property type="entry name" value="Cell_wall_metabolism_enzyme"/>
</dbReference>
<dbReference type="RefSeq" id="WP_170153852.1">
    <property type="nucleotide sequence ID" value="NZ_BOMO01000036.1"/>
</dbReference>
<organism evidence="3 4">
    <name type="scientific">Actinoplanes italicus</name>
    <dbReference type="NCBI Taxonomy" id="113567"/>
    <lineage>
        <taxon>Bacteria</taxon>
        <taxon>Bacillati</taxon>
        <taxon>Actinomycetota</taxon>
        <taxon>Actinomycetes</taxon>
        <taxon>Micromonosporales</taxon>
        <taxon>Micromonosporaceae</taxon>
        <taxon>Actinoplanes</taxon>
    </lineage>
</organism>
<evidence type="ECO:0000256" key="1">
    <source>
        <dbReference type="SAM" id="MobiDB-lite"/>
    </source>
</evidence>
<dbReference type="Pfam" id="PF01551">
    <property type="entry name" value="Peptidase_M23"/>
    <property type="match status" value="1"/>
</dbReference>
<dbReference type="GO" id="GO:0004222">
    <property type="term" value="F:metalloendopeptidase activity"/>
    <property type="evidence" value="ECO:0007669"/>
    <property type="project" value="TreeGrafter"/>
</dbReference>
<accession>A0A2T0KF08</accession>
<dbReference type="Proteomes" id="UP000239415">
    <property type="component" value="Unassembled WGS sequence"/>
</dbReference>
<comment type="caution">
    <text evidence="3">The sequence shown here is derived from an EMBL/GenBank/DDBJ whole genome shotgun (WGS) entry which is preliminary data.</text>
</comment>
<dbReference type="InterPro" id="IPR011055">
    <property type="entry name" value="Dup_hybrid_motif"/>
</dbReference>
<dbReference type="CDD" id="cd12797">
    <property type="entry name" value="M23_peptidase"/>
    <property type="match status" value="1"/>
</dbReference>
<name>A0A2T0KF08_9ACTN</name>
<dbReference type="Gene3D" id="2.70.70.10">
    <property type="entry name" value="Glucose Permease (Domain IIA)"/>
    <property type="match status" value="1"/>
</dbReference>
<dbReference type="EMBL" id="PVMZ01000005">
    <property type="protein sequence ID" value="PRX21935.1"/>
    <property type="molecule type" value="Genomic_DNA"/>
</dbReference>
<dbReference type="SUPFAM" id="SSF51261">
    <property type="entry name" value="Duplicated hybrid motif"/>
    <property type="match status" value="1"/>
</dbReference>
<protein>
    <submittedName>
        <fullName evidence="3">Peptidase M23-like protein</fullName>
    </submittedName>
</protein>
<dbReference type="AlphaFoldDB" id="A0A2T0KF08"/>
<feature type="domain" description="M23ase beta-sheet core" evidence="2">
    <location>
        <begin position="164"/>
        <end position="227"/>
    </location>
</feature>
<evidence type="ECO:0000313" key="4">
    <source>
        <dbReference type="Proteomes" id="UP000239415"/>
    </source>
</evidence>
<proteinExistence type="predicted"/>
<dbReference type="PANTHER" id="PTHR21666:SF270">
    <property type="entry name" value="MUREIN HYDROLASE ACTIVATOR ENVC"/>
    <property type="match status" value="1"/>
</dbReference>
<dbReference type="PANTHER" id="PTHR21666">
    <property type="entry name" value="PEPTIDASE-RELATED"/>
    <property type="match status" value="1"/>
</dbReference>
<gene>
    <name evidence="3" type="ORF">CLV67_105112</name>
</gene>
<feature type="region of interest" description="Disordered" evidence="1">
    <location>
        <begin position="244"/>
        <end position="286"/>
    </location>
</feature>
<evidence type="ECO:0000259" key="2">
    <source>
        <dbReference type="Pfam" id="PF01551"/>
    </source>
</evidence>
<keyword evidence="4" id="KW-1185">Reference proteome</keyword>
<reference evidence="3 4" key="1">
    <citation type="submission" date="2018-03" db="EMBL/GenBank/DDBJ databases">
        <title>Genomic Encyclopedia of Archaeal and Bacterial Type Strains, Phase II (KMG-II): from individual species to whole genera.</title>
        <authorList>
            <person name="Goeker M."/>
        </authorList>
    </citation>
    <scope>NUCLEOTIDE SEQUENCE [LARGE SCALE GENOMIC DNA]</scope>
    <source>
        <strain evidence="3 4">DSM 43146</strain>
    </source>
</reference>